<evidence type="ECO:0000313" key="2">
    <source>
        <dbReference type="EMBL" id="MFC6279623.1"/>
    </source>
</evidence>
<feature type="compositionally biased region" description="Polar residues" evidence="1">
    <location>
        <begin position="28"/>
        <end position="38"/>
    </location>
</feature>
<dbReference type="EMBL" id="JBHSRS010000001">
    <property type="protein sequence ID" value="MFC6279623.1"/>
    <property type="molecule type" value="Genomic_DNA"/>
</dbReference>
<feature type="compositionally biased region" description="Low complexity" evidence="1">
    <location>
        <begin position="9"/>
        <end position="27"/>
    </location>
</feature>
<dbReference type="RefSeq" id="WP_371434781.1">
    <property type="nucleotide sequence ID" value="NZ_JBHSRS010000001.1"/>
</dbReference>
<proteinExistence type="predicted"/>
<name>A0ABW1TS60_9BURK</name>
<sequence>MSTPHSTSPPRRQQQQPQRVMNRLQQQSSGSREFQAPSQIGEGTGAVNPVRPVIPPQVLGN</sequence>
<evidence type="ECO:0000313" key="3">
    <source>
        <dbReference type="Proteomes" id="UP001596270"/>
    </source>
</evidence>
<reference evidence="3" key="1">
    <citation type="journal article" date="2019" name="Int. J. Syst. Evol. Microbiol.">
        <title>The Global Catalogue of Microorganisms (GCM) 10K type strain sequencing project: providing services to taxonomists for standard genome sequencing and annotation.</title>
        <authorList>
            <consortium name="The Broad Institute Genomics Platform"/>
            <consortium name="The Broad Institute Genome Sequencing Center for Infectious Disease"/>
            <person name="Wu L."/>
            <person name="Ma J."/>
        </authorList>
    </citation>
    <scope>NUCLEOTIDE SEQUENCE [LARGE SCALE GENOMIC DNA]</scope>
    <source>
        <strain evidence="3">CCUG 39402</strain>
    </source>
</reference>
<accession>A0ABW1TS60</accession>
<comment type="caution">
    <text evidence="2">The sequence shown here is derived from an EMBL/GenBank/DDBJ whole genome shotgun (WGS) entry which is preliminary data.</text>
</comment>
<feature type="region of interest" description="Disordered" evidence="1">
    <location>
        <begin position="1"/>
        <end position="61"/>
    </location>
</feature>
<evidence type="ECO:0000256" key="1">
    <source>
        <dbReference type="SAM" id="MobiDB-lite"/>
    </source>
</evidence>
<protein>
    <submittedName>
        <fullName evidence="2">Uncharacterized protein</fullName>
    </submittedName>
</protein>
<keyword evidence="3" id="KW-1185">Reference proteome</keyword>
<organism evidence="2 3">
    <name type="scientific">Polaromonas aquatica</name>
    <dbReference type="NCBI Taxonomy" id="332657"/>
    <lineage>
        <taxon>Bacteria</taxon>
        <taxon>Pseudomonadati</taxon>
        <taxon>Pseudomonadota</taxon>
        <taxon>Betaproteobacteria</taxon>
        <taxon>Burkholderiales</taxon>
        <taxon>Comamonadaceae</taxon>
        <taxon>Polaromonas</taxon>
    </lineage>
</organism>
<gene>
    <name evidence="2" type="ORF">ACFQND_00025</name>
</gene>
<dbReference type="Proteomes" id="UP001596270">
    <property type="component" value="Unassembled WGS sequence"/>
</dbReference>